<feature type="non-terminal residue" evidence="7">
    <location>
        <position position="1"/>
    </location>
</feature>
<dbReference type="EMBL" id="JAATIS010004040">
    <property type="protein sequence ID" value="KAG2462960.1"/>
    <property type="molecule type" value="Genomic_DNA"/>
</dbReference>
<evidence type="ECO:0000256" key="2">
    <source>
        <dbReference type="ARBA" id="ARBA00006843"/>
    </source>
</evidence>
<gene>
    <name evidence="7" type="primary">Ifitm5_0</name>
    <name evidence="7" type="ORF">GTO96_0000117</name>
</gene>
<evidence type="ECO:0000313" key="8">
    <source>
        <dbReference type="Proteomes" id="UP000886611"/>
    </source>
</evidence>
<keyword evidence="4 6" id="KW-1133">Transmembrane helix</keyword>
<keyword evidence="8" id="KW-1185">Reference proteome</keyword>
<keyword evidence="5 6" id="KW-0472">Membrane</keyword>
<dbReference type="Proteomes" id="UP000886611">
    <property type="component" value="Unassembled WGS sequence"/>
</dbReference>
<feature type="non-terminal residue" evidence="7">
    <location>
        <position position="125"/>
    </location>
</feature>
<accession>A0A8X7X6H4</accession>
<name>A0A8X7X6H4_POLSE</name>
<evidence type="ECO:0000256" key="5">
    <source>
        <dbReference type="ARBA" id="ARBA00023136"/>
    </source>
</evidence>
<evidence type="ECO:0000256" key="3">
    <source>
        <dbReference type="ARBA" id="ARBA00022692"/>
    </source>
</evidence>
<dbReference type="InterPro" id="IPR051517">
    <property type="entry name" value="IFITM_antiviral_protein"/>
</dbReference>
<dbReference type="PANTHER" id="PTHR13999">
    <property type="entry name" value="INTERFERON INDUCIBLE TRANSMEMBRANE PROTEIN"/>
    <property type="match status" value="1"/>
</dbReference>
<comment type="caution">
    <text evidence="7">The sequence shown here is derived from an EMBL/GenBank/DDBJ whole genome shotgun (WGS) entry which is preliminary data.</text>
</comment>
<feature type="transmembrane region" description="Helical" evidence="6">
    <location>
        <begin position="80"/>
        <end position="103"/>
    </location>
</feature>
<proteinExistence type="inferred from homology"/>
<dbReference type="GO" id="GO:0005886">
    <property type="term" value="C:plasma membrane"/>
    <property type="evidence" value="ECO:0007669"/>
    <property type="project" value="TreeGrafter"/>
</dbReference>
<dbReference type="Pfam" id="PF04505">
    <property type="entry name" value="CD225"/>
    <property type="match status" value="1"/>
</dbReference>
<dbReference type="AlphaFoldDB" id="A0A8X7X6H4"/>
<organism evidence="7 8">
    <name type="scientific">Polypterus senegalus</name>
    <name type="common">Senegal bichir</name>
    <dbReference type="NCBI Taxonomy" id="55291"/>
    <lineage>
        <taxon>Eukaryota</taxon>
        <taxon>Metazoa</taxon>
        <taxon>Chordata</taxon>
        <taxon>Craniata</taxon>
        <taxon>Vertebrata</taxon>
        <taxon>Euteleostomi</taxon>
        <taxon>Actinopterygii</taxon>
        <taxon>Polypteriformes</taxon>
        <taxon>Polypteridae</taxon>
        <taxon>Polypterus</taxon>
    </lineage>
</organism>
<dbReference type="InterPro" id="IPR007593">
    <property type="entry name" value="CD225/Dispanin_fam"/>
</dbReference>
<feature type="transmembrane region" description="Helical" evidence="6">
    <location>
        <begin position="35"/>
        <end position="59"/>
    </location>
</feature>
<comment type="similarity">
    <text evidence="2">Belongs to the CD225/Dispanin family.</text>
</comment>
<reference evidence="7 8" key="1">
    <citation type="journal article" date="2021" name="Cell">
        <title>Tracing the genetic footprints of vertebrate landing in non-teleost ray-finned fishes.</title>
        <authorList>
            <person name="Bi X."/>
            <person name="Wang K."/>
            <person name="Yang L."/>
            <person name="Pan H."/>
            <person name="Jiang H."/>
            <person name="Wei Q."/>
            <person name="Fang M."/>
            <person name="Yu H."/>
            <person name="Zhu C."/>
            <person name="Cai Y."/>
            <person name="He Y."/>
            <person name="Gan X."/>
            <person name="Zeng H."/>
            <person name="Yu D."/>
            <person name="Zhu Y."/>
            <person name="Jiang H."/>
            <person name="Qiu Q."/>
            <person name="Yang H."/>
            <person name="Zhang Y.E."/>
            <person name="Wang W."/>
            <person name="Zhu M."/>
            <person name="He S."/>
            <person name="Zhang G."/>
        </authorList>
    </citation>
    <scope>NUCLEOTIDE SEQUENCE [LARGE SCALE GENOMIC DNA]</scope>
    <source>
        <strain evidence="7">Bchr_013</strain>
    </source>
</reference>
<keyword evidence="3 6" id="KW-0812">Transmembrane</keyword>
<evidence type="ECO:0000256" key="6">
    <source>
        <dbReference type="SAM" id="Phobius"/>
    </source>
</evidence>
<evidence type="ECO:0000256" key="1">
    <source>
        <dbReference type="ARBA" id="ARBA00004370"/>
    </source>
</evidence>
<evidence type="ECO:0000256" key="4">
    <source>
        <dbReference type="ARBA" id="ARBA00022989"/>
    </source>
</evidence>
<evidence type="ECO:0000313" key="7">
    <source>
        <dbReference type="EMBL" id="KAG2462960.1"/>
    </source>
</evidence>
<sequence>MNPSGPDMENNSRGVFTPVTVVHIDEDPTLVKDHVLWSLFSFYFMNYFCLGLIALWYSIKSRDQKVARNIQLARMYGEKAKCFNIIVSVMAGVTIFITFIVVICVTQAAAQAAYSYTRVPSYKWN</sequence>
<comment type="subcellular location">
    <subcellularLocation>
        <location evidence="1">Membrane</location>
    </subcellularLocation>
</comment>
<protein>
    <submittedName>
        <fullName evidence="7">IFM5 protein</fullName>
    </submittedName>
</protein>